<dbReference type="Proteomes" id="UP001645038">
    <property type="component" value="Unassembled WGS sequence"/>
</dbReference>
<dbReference type="SUPFAM" id="SSF55729">
    <property type="entry name" value="Acyl-CoA N-acyltransferases (Nat)"/>
    <property type="match status" value="1"/>
</dbReference>
<name>A0ABR9G328_9GAMM</name>
<evidence type="ECO:0000313" key="2">
    <source>
        <dbReference type="EMBL" id="MBE0465269.1"/>
    </source>
</evidence>
<organism evidence="2 3">
    <name type="scientific">Halomonas colorata</name>
    <dbReference type="NCBI Taxonomy" id="2742615"/>
    <lineage>
        <taxon>Bacteria</taxon>
        <taxon>Pseudomonadati</taxon>
        <taxon>Pseudomonadota</taxon>
        <taxon>Gammaproteobacteria</taxon>
        <taxon>Oceanospirillales</taxon>
        <taxon>Halomonadaceae</taxon>
        <taxon>Halomonas</taxon>
    </lineage>
</organism>
<dbReference type="RefSeq" id="WP_192539699.1">
    <property type="nucleotide sequence ID" value="NZ_RRZB01000071.1"/>
</dbReference>
<evidence type="ECO:0000313" key="3">
    <source>
        <dbReference type="Proteomes" id="UP001645038"/>
    </source>
</evidence>
<dbReference type="CDD" id="cd04301">
    <property type="entry name" value="NAT_SF"/>
    <property type="match status" value="1"/>
</dbReference>
<dbReference type="InterPro" id="IPR000182">
    <property type="entry name" value="GNAT_dom"/>
</dbReference>
<reference evidence="2 3" key="1">
    <citation type="submission" date="2020-07" db="EMBL/GenBank/DDBJ databases">
        <title>Halophilic bacteria isolated from french cheeses.</title>
        <authorList>
            <person name="Kothe C.I."/>
            <person name="Farah-Kraiem B."/>
            <person name="Renault P."/>
            <person name="Dridi B."/>
        </authorList>
    </citation>
    <scope>NUCLEOTIDE SEQUENCE [LARGE SCALE GENOMIC DNA]</scope>
    <source>
        <strain evidence="2 3">FME20</strain>
    </source>
</reference>
<evidence type="ECO:0000259" key="1">
    <source>
        <dbReference type="PROSITE" id="PS51186"/>
    </source>
</evidence>
<proteinExistence type="predicted"/>
<keyword evidence="3" id="KW-1185">Reference proteome</keyword>
<dbReference type="InterPro" id="IPR016181">
    <property type="entry name" value="Acyl_CoA_acyltransferase"/>
</dbReference>
<comment type="caution">
    <text evidence="2">The sequence shown here is derived from an EMBL/GenBank/DDBJ whole genome shotgun (WGS) entry which is preliminary data.</text>
</comment>
<sequence>MSYLEVGVSEIPIELLLEADPSEETIASYLEGAWYFAAKRDEKVIGACIAKPINTGTAEIFNIAIYPQFQQQGVGSGLLRFALNELKTKNMQRVELSTGTFGYQLTYYQRHGFRVDRVVKNHFLDNYPEPIFENGIQHQDALRLYVAF</sequence>
<feature type="domain" description="N-acetyltransferase" evidence="1">
    <location>
        <begin position="1"/>
        <end position="134"/>
    </location>
</feature>
<accession>A0ABR9G328</accession>
<dbReference type="EMBL" id="RRZB01000071">
    <property type="protein sequence ID" value="MBE0465269.1"/>
    <property type="molecule type" value="Genomic_DNA"/>
</dbReference>
<dbReference type="PROSITE" id="PS51186">
    <property type="entry name" value="GNAT"/>
    <property type="match status" value="1"/>
</dbReference>
<dbReference type="Gene3D" id="3.40.630.30">
    <property type="match status" value="1"/>
</dbReference>
<dbReference type="Pfam" id="PF00583">
    <property type="entry name" value="Acetyltransf_1"/>
    <property type="match status" value="1"/>
</dbReference>
<gene>
    <name evidence="2" type="ORF">EI547_17705</name>
</gene>
<protein>
    <submittedName>
        <fullName evidence="2">GNAT family N-acetyltransferase</fullName>
    </submittedName>
</protein>